<reference evidence="1 2" key="1">
    <citation type="submission" date="2019-06" db="EMBL/GenBank/DDBJ databases">
        <title>A chromosomal-level reference genome of Carpinus fangiana (Coryloideae, Betulaceae).</title>
        <authorList>
            <person name="Yang X."/>
            <person name="Wang Z."/>
            <person name="Zhang L."/>
            <person name="Hao G."/>
            <person name="Liu J."/>
            <person name="Yang Y."/>
        </authorList>
    </citation>
    <scope>NUCLEOTIDE SEQUENCE [LARGE SCALE GENOMIC DNA]</scope>
    <source>
        <strain evidence="1">Cfa_2016G</strain>
        <tissue evidence="1">Leaf</tissue>
    </source>
</reference>
<sequence length="74" mass="8630">MDELGPDNPDYTYEHWYDTLEQFYDPTINPDADVGDNGDDEDMDDVMVDLALYEMEINIMGLELELHELVLVKM</sequence>
<evidence type="ECO:0000313" key="1">
    <source>
        <dbReference type="EMBL" id="KAE8076514.1"/>
    </source>
</evidence>
<accession>A0A5N6RCZ0</accession>
<evidence type="ECO:0000313" key="2">
    <source>
        <dbReference type="Proteomes" id="UP000327013"/>
    </source>
</evidence>
<keyword evidence="2" id="KW-1185">Reference proteome</keyword>
<gene>
    <name evidence="1" type="ORF">FH972_015160</name>
</gene>
<dbReference type="Proteomes" id="UP000327013">
    <property type="component" value="Chromosome 6"/>
</dbReference>
<proteinExistence type="predicted"/>
<name>A0A5N6RCZ0_9ROSI</name>
<protein>
    <submittedName>
        <fullName evidence="1">Uncharacterized protein</fullName>
    </submittedName>
</protein>
<dbReference type="EMBL" id="CM017326">
    <property type="protein sequence ID" value="KAE8076514.1"/>
    <property type="molecule type" value="Genomic_DNA"/>
</dbReference>
<organism evidence="1 2">
    <name type="scientific">Carpinus fangiana</name>
    <dbReference type="NCBI Taxonomy" id="176857"/>
    <lineage>
        <taxon>Eukaryota</taxon>
        <taxon>Viridiplantae</taxon>
        <taxon>Streptophyta</taxon>
        <taxon>Embryophyta</taxon>
        <taxon>Tracheophyta</taxon>
        <taxon>Spermatophyta</taxon>
        <taxon>Magnoliopsida</taxon>
        <taxon>eudicotyledons</taxon>
        <taxon>Gunneridae</taxon>
        <taxon>Pentapetalae</taxon>
        <taxon>rosids</taxon>
        <taxon>fabids</taxon>
        <taxon>Fagales</taxon>
        <taxon>Betulaceae</taxon>
        <taxon>Carpinus</taxon>
    </lineage>
</organism>
<dbReference type="AlphaFoldDB" id="A0A5N6RCZ0"/>